<dbReference type="InterPro" id="IPR050190">
    <property type="entry name" value="UPF0213_domain"/>
</dbReference>
<dbReference type="AlphaFoldDB" id="A0A1F6MS41"/>
<dbReference type="InterPro" id="IPR000305">
    <property type="entry name" value="GIY-YIG_endonuc"/>
</dbReference>
<reference evidence="3 4" key="1">
    <citation type="journal article" date="2016" name="Nat. Commun.">
        <title>Thousands of microbial genomes shed light on interconnected biogeochemical processes in an aquifer system.</title>
        <authorList>
            <person name="Anantharaman K."/>
            <person name="Brown C.T."/>
            <person name="Hug L.A."/>
            <person name="Sharon I."/>
            <person name="Castelle C.J."/>
            <person name="Probst A.J."/>
            <person name="Thomas B.C."/>
            <person name="Singh A."/>
            <person name="Wilkins M.J."/>
            <person name="Karaoz U."/>
            <person name="Brodie E.L."/>
            <person name="Williams K.H."/>
            <person name="Hubbard S.S."/>
            <person name="Banfield J.F."/>
        </authorList>
    </citation>
    <scope>NUCLEOTIDE SEQUENCE [LARGE SCALE GENOMIC DNA]</scope>
</reference>
<dbReference type="EMBL" id="MFQN01000015">
    <property type="protein sequence ID" value="OGH74452.1"/>
    <property type="molecule type" value="Genomic_DNA"/>
</dbReference>
<dbReference type="Proteomes" id="UP000178347">
    <property type="component" value="Unassembled WGS sequence"/>
</dbReference>
<name>A0A1F6MS41_9BACT</name>
<dbReference type="PROSITE" id="PS50164">
    <property type="entry name" value="GIY_YIG"/>
    <property type="match status" value="1"/>
</dbReference>
<dbReference type="STRING" id="1798692.A3G00_00790"/>
<evidence type="ECO:0000259" key="2">
    <source>
        <dbReference type="PROSITE" id="PS50164"/>
    </source>
</evidence>
<organism evidence="3 4">
    <name type="scientific">Candidatus Magasanikbacteria bacterium RIFCSPLOWO2_12_FULL_43_12</name>
    <dbReference type="NCBI Taxonomy" id="1798692"/>
    <lineage>
        <taxon>Bacteria</taxon>
        <taxon>Candidatus Magasanikiibacteriota</taxon>
    </lineage>
</organism>
<sequence length="96" mass="11581">MINDYYIYIMTNRKNGVLYTGVTNNLRRRVQEYKEKIKRGTFTSKYNLDQLVYFEIYNDPENAIIREKQIKGGSRQDKINLIEKDNSEWKDLSDDF</sequence>
<dbReference type="InterPro" id="IPR035901">
    <property type="entry name" value="GIY-YIG_endonuc_sf"/>
</dbReference>
<evidence type="ECO:0000256" key="1">
    <source>
        <dbReference type="ARBA" id="ARBA00007435"/>
    </source>
</evidence>
<dbReference type="SUPFAM" id="SSF82771">
    <property type="entry name" value="GIY-YIG endonuclease"/>
    <property type="match status" value="1"/>
</dbReference>
<dbReference type="Gene3D" id="3.40.1440.10">
    <property type="entry name" value="GIY-YIG endonuclease"/>
    <property type="match status" value="1"/>
</dbReference>
<evidence type="ECO:0000313" key="4">
    <source>
        <dbReference type="Proteomes" id="UP000178347"/>
    </source>
</evidence>
<dbReference type="PANTHER" id="PTHR34477">
    <property type="entry name" value="UPF0213 PROTEIN YHBQ"/>
    <property type="match status" value="1"/>
</dbReference>
<feature type="domain" description="GIY-YIG" evidence="2">
    <location>
        <begin position="3"/>
        <end position="81"/>
    </location>
</feature>
<dbReference type="Pfam" id="PF01541">
    <property type="entry name" value="GIY-YIG"/>
    <property type="match status" value="1"/>
</dbReference>
<dbReference type="PANTHER" id="PTHR34477:SF5">
    <property type="entry name" value="BSL5627 PROTEIN"/>
    <property type="match status" value="1"/>
</dbReference>
<evidence type="ECO:0000313" key="3">
    <source>
        <dbReference type="EMBL" id="OGH74452.1"/>
    </source>
</evidence>
<proteinExistence type="inferred from homology"/>
<gene>
    <name evidence="3" type="ORF">A3G00_00790</name>
</gene>
<comment type="caution">
    <text evidence="3">The sequence shown here is derived from an EMBL/GenBank/DDBJ whole genome shotgun (WGS) entry which is preliminary data.</text>
</comment>
<dbReference type="SMART" id="SM00465">
    <property type="entry name" value="GIYc"/>
    <property type="match status" value="1"/>
</dbReference>
<dbReference type="CDD" id="cd10448">
    <property type="entry name" value="GIY-YIG_unchar_3"/>
    <property type="match status" value="1"/>
</dbReference>
<comment type="similarity">
    <text evidence="1">Belongs to the UPF0213 family.</text>
</comment>
<protein>
    <recommendedName>
        <fullName evidence="2">GIY-YIG domain-containing protein</fullName>
    </recommendedName>
</protein>
<accession>A0A1F6MS41</accession>